<dbReference type="InterPro" id="IPR023210">
    <property type="entry name" value="NADP_OxRdtase_dom"/>
</dbReference>
<comment type="similarity">
    <text evidence="1">Belongs to the aldo/keto reductase family.</text>
</comment>
<name>A0A9P5G0I4_GEOCN</name>
<dbReference type="InterPro" id="IPR020471">
    <property type="entry name" value="AKR"/>
</dbReference>
<proteinExistence type="inferred from homology"/>
<reference evidence="7" key="1">
    <citation type="journal article" date="2020" name="Front. Microbiol.">
        <title>Phenotypic and Genetic Characterization of the Cheese Ripening Yeast Geotrichum candidum.</title>
        <authorList>
            <person name="Perkins V."/>
            <person name="Vignola S."/>
            <person name="Lessard M.H."/>
            <person name="Plante P.L."/>
            <person name="Corbeil J."/>
            <person name="Dugat-Bony E."/>
            <person name="Frenette M."/>
            <person name="Labrie S."/>
        </authorList>
    </citation>
    <scope>NUCLEOTIDE SEQUENCE</scope>
    <source>
        <strain evidence="7">LMA-70</strain>
    </source>
</reference>
<protein>
    <recommendedName>
        <fullName evidence="6">NADP-dependent oxidoreductase domain-containing protein</fullName>
    </recommendedName>
</protein>
<dbReference type="InterPro" id="IPR036812">
    <property type="entry name" value="NAD(P)_OxRdtase_dom_sf"/>
</dbReference>
<evidence type="ECO:0000256" key="2">
    <source>
        <dbReference type="ARBA" id="ARBA00023002"/>
    </source>
</evidence>
<evidence type="ECO:0000259" key="6">
    <source>
        <dbReference type="Pfam" id="PF00248"/>
    </source>
</evidence>
<evidence type="ECO:0000256" key="1">
    <source>
        <dbReference type="ARBA" id="ARBA00007905"/>
    </source>
</evidence>
<dbReference type="PROSITE" id="PS00062">
    <property type="entry name" value="ALDOKETO_REDUCTASE_2"/>
    <property type="match status" value="1"/>
</dbReference>
<dbReference type="PANTHER" id="PTHR43827">
    <property type="entry name" value="2,5-DIKETO-D-GLUCONIC ACID REDUCTASE"/>
    <property type="match status" value="1"/>
</dbReference>
<evidence type="ECO:0000256" key="5">
    <source>
        <dbReference type="PIRSR" id="PIRSR000097-3"/>
    </source>
</evidence>
<dbReference type="GO" id="GO:0016616">
    <property type="term" value="F:oxidoreductase activity, acting on the CH-OH group of donors, NAD or NADP as acceptor"/>
    <property type="evidence" value="ECO:0007669"/>
    <property type="project" value="UniProtKB-ARBA"/>
</dbReference>
<dbReference type="Pfam" id="PF00248">
    <property type="entry name" value="Aldo_ket_red"/>
    <property type="match status" value="1"/>
</dbReference>
<accession>A0A9P5G0I4</accession>
<dbReference type="FunFam" id="3.20.20.100:FF:000015">
    <property type="entry name" value="Oxidoreductase, aldo/keto reductase family"/>
    <property type="match status" value="1"/>
</dbReference>
<evidence type="ECO:0000313" key="7">
    <source>
        <dbReference type="EMBL" id="KAF5094487.1"/>
    </source>
</evidence>
<dbReference type="SUPFAM" id="SSF51430">
    <property type="entry name" value="NAD(P)-linked oxidoreductase"/>
    <property type="match status" value="1"/>
</dbReference>
<organism evidence="7 8">
    <name type="scientific">Geotrichum candidum</name>
    <name type="common">Oospora lactis</name>
    <name type="synonym">Dipodascus geotrichum</name>
    <dbReference type="NCBI Taxonomy" id="1173061"/>
    <lineage>
        <taxon>Eukaryota</taxon>
        <taxon>Fungi</taxon>
        <taxon>Dikarya</taxon>
        <taxon>Ascomycota</taxon>
        <taxon>Saccharomycotina</taxon>
        <taxon>Dipodascomycetes</taxon>
        <taxon>Dipodascales</taxon>
        <taxon>Dipodascaceae</taxon>
        <taxon>Geotrichum</taxon>
    </lineage>
</organism>
<comment type="caution">
    <text evidence="7">The sequence shown here is derived from an EMBL/GenBank/DDBJ whole genome shotgun (WGS) entry which is preliminary data.</text>
</comment>
<dbReference type="Gene3D" id="3.20.20.100">
    <property type="entry name" value="NADP-dependent oxidoreductase domain"/>
    <property type="match status" value="1"/>
</dbReference>
<dbReference type="AlphaFoldDB" id="A0A9P5G0I4"/>
<reference evidence="7" key="2">
    <citation type="submission" date="2020-01" db="EMBL/GenBank/DDBJ databases">
        <authorList>
            <person name="Perkins V."/>
            <person name="Lessard M.-H."/>
            <person name="Dugat-Bony E."/>
            <person name="Frenette M."/>
            <person name="Labrie S."/>
        </authorList>
    </citation>
    <scope>NUCLEOTIDE SEQUENCE</scope>
    <source>
        <strain evidence="7">LMA-70</strain>
    </source>
</reference>
<gene>
    <name evidence="7" type="ORF">DV451_005006</name>
</gene>
<evidence type="ECO:0000313" key="8">
    <source>
        <dbReference type="Proteomes" id="UP000750522"/>
    </source>
</evidence>
<dbReference type="PRINTS" id="PR00069">
    <property type="entry name" value="ALDKETRDTASE"/>
</dbReference>
<feature type="active site" description="Proton donor" evidence="3">
    <location>
        <position position="53"/>
    </location>
</feature>
<feature type="site" description="Lowers pKa of active site Tyr" evidence="5">
    <location>
        <position position="84"/>
    </location>
</feature>
<keyword evidence="2" id="KW-0560">Oxidoreductase</keyword>
<dbReference type="EMBL" id="QQZK01000184">
    <property type="protein sequence ID" value="KAF5094487.1"/>
    <property type="molecule type" value="Genomic_DNA"/>
</dbReference>
<evidence type="ECO:0000256" key="4">
    <source>
        <dbReference type="PIRSR" id="PIRSR000097-2"/>
    </source>
</evidence>
<feature type="domain" description="NADP-dependent oxidoreductase" evidence="6">
    <location>
        <begin position="26"/>
        <end position="281"/>
    </location>
</feature>
<sequence length="300" mass="34057">MSFETNSFVKLNSGYSIPRIGFGVCRIEPSEATESVFVALEAGYRHIDCARAYNNERDSVEGILKFLDKPGQTIKRENIFYTTKIWDEDQGYEKATAAIDAALDKLCGHSKEDQTSRNLGYIDLVLIHDPLTNTKKRLGTWKALQESLKTGKIKSIGVSNYGIPHLEELLNWDGLVIKPAVNQIELHPWLQRRELVGYLRERNIVPVAYSPLTRGKRFDDPKLVELAKRYNKSPAQILVKWSLQAGFVPLVKSVHPQRIKDNIDVDDFELSAEDFDKLGDKNENGYIIWDPTVHPVDADS</sequence>
<dbReference type="PIRSF" id="PIRSF000097">
    <property type="entry name" value="AKR"/>
    <property type="match status" value="1"/>
</dbReference>
<dbReference type="InterPro" id="IPR018170">
    <property type="entry name" value="Aldo/ket_reductase_CS"/>
</dbReference>
<feature type="binding site" evidence="4">
    <location>
        <position position="128"/>
    </location>
    <ligand>
        <name>substrate</name>
    </ligand>
</feature>
<evidence type="ECO:0000256" key="3">
    <source>
        <dbReference type="PIRSR" id="PIRSR000097-1"/>
    </source>
</evidence>
<dbReference type="CDD" id="cd19071">
    <property type="entry name" value="AKR_AKR1-5-like"/>
    <property type="match status" value="1"/>
</dbReference>
<dbReference type="PANTHER" id="PTHR43827:SF13">
    <property type="entry name" value="ALDO_KETO REDUCTASE FAMILY PROTEIN"/>
    <property type="match status" value="1"/>
</dbReference>
<dbReference type="Proteomes" id="UP000750522">
    <property type="component" value="Unassembled WGS sequence"/>
</dbReference>